<accession>A0A7U2IA35</accession>
<feature type="region of interest" description="Disordered" evidence="1">
    <location>
        <begin position="1"/>
        <end position="46"/>
    </location>
</feature>
<evidence type="ECO:0000313" key="3">
    <source>
        <dbReference type="Proteomes" id="UP000663193"/>
    </source>
</evidence>
<sequence length="293" mass="32634">MAKSPLQAPSRRSVRDSVIPASSRSANRTLNTRSSNSLHGPRHKRSTKVAYVFQKAKNKPAVRVRKTHSKRTHKTMSAPGRRIPSLLRSAEFTVMVVSEVIESHIDYLLIEPPTWSPNVGHKHSPNNADLYAWAPPTALDIQQLFGAVELQIEELITFVPLSYKWAGFWHRCAKGGWEPADVAKLIVASRRLPDEDKASMDRRVKSLKGALGKSQKIAIGCPATSTSAAVPARPHLVDINVNNGGIDFTAYNWRYPGDLGNHTFGSLEEDCLLLRLAHKVTRMRPRRVGLCKR</sequence>
<dbReference type="VEuPathDB" id="FungiDB:JI435_134290"/>
<reference evidence="3" key="1">
    <citation type="journal article" date="2021" name="BMC Genomics">
        <title>Chromosome-level genome assembly and manually-curated proteome of model necrotroph Parastagonospora nodorum Sn15 reveals a genome-wide trove of candidate effector homologs, and redundancy of virulence-related functions within an accessory chromosome.</title>
        <authorList>
            <person name="Bertazzoni S."/>
            <person name="Jones D.A.B."/>
            <person name="Phan H.T."/>
            <person name="Tan K.-C."/>
            <person name="Hane J.K."/>
        </authorList>
    </citation>
    <scope>NUCLEOTIDE SEQUENCE [LARGE SCALE GENOMIC DNA]</scope>
    <source>
        <strain evidence="3">SN15 / ATCC MYA-4574 / FGSC 10173)</strain>
    </source>
</reference>
<organism evidence="2 3">
    <name type="scientific">Phaeosphaeria nodorum (strain SN15 / ATCC MYA-4574 / FGSC 10173)</name>
    <name type="common">Glume blotch fungus</name>
    <name type="synonym">Parastagonospora nodorum</name>
    <dbReference type="NCBI Taxonomy" id="321614"/>
    <lineage>
        <taxon>Eukaryota</taxon>
        <taxon>Fungi</taxon>
        <taxon>Dikarya</taxon>
        <taxon>Ascomycota</taxon>
        <taxon>Pezizomycotina</taxon>
        <taxon>Dothideomycetes</taxon>
        <taxon>Pleosporomycetidae</taxon>
        <taxon>Pleosporales</taxon>
        <taxon>Pleosporineae</taxon>
        <taxon>Phaeosphaeriaceae</taxon>
        <taxon>Parastagonospora</taxon>
    </lineage>
</organism>
<dbReference type="EMBL" id="CP069041">
    <property type="protein sequence ID" value="QRD06011.1"/>
    <property type="molecule type" value="Genomic_DNA"/>
</dbReference>
<gene>
    <name evidence="2" type="ORF">JI435_134290</name>
</gene>
<proteinExistence type="predicted"/>
<keyword evidence="3" id="KW-1185">Reference proteome</keyword>
<dbReference type="Proteomes" id="UP000663193">
    <property type="component" value="Chromosome 19"/>
</dbReference>
<dbReference type="AlphaFoldDB" id="A0A7U2IA35"/>
<feature type="compositionally biased region" description="Polar residues" evidence="1">
    <location>
        <begin position="20"/>
        <end position="38"/>
    </location>
</feature>
<evidence type="ECO:0000256" key="1">
    <source>
        <dbReference type="SAM" id="MobiDB-lite"/>
    </source>
</evidence>
<protein>
    <submittedName>
        <fullName evidence="2">Uncharacterized protein</fullName>
    </submittedName>
</protein>
<name>A0A7U2IA35_PHANO</name>
<evidence type="ECO:0000313" key="2">
    <source>
        <dbReference type="EMBL" id="QRD06011.1"/>
    </source>
</evidence>